<organism evidence="1 2">
    <name type="scientific">Actinacidiphila alni</name>
    <dbReference type="NCBI Taxonomy" id="380248"/>
    <lineage>
        <taxon>Bacteria</taxon>
        <taxon>Bacillati</taxon>
        <taxon>Actinomycetota</taxon>
        <taxon>Actinomycetes</taxon>
        <taxon>Kitasatosporales</taxon>
        <taxon>Streptomycetaceae</taxon>
        <taxon>Actinacidiphila</taxon>
    </lineage>
</organism>
<reference evidence="1 2" key="1">
    <citation type="submission" date="2016-10" db="EMBL/GenBank/DDBJ databases">
        <authorList>
            <person name="de Groot N.N."/>
        </authorList>
    </citation>
    <scope>NUCLEOTIDE SEQUENCE [LARGE SCALE GENOMIC DNA]</scope>
    <source>
        <strain evidence="1 2">CGMCC 4.3510</strain>
    </source>
</reference>
<dbReference type="Pfam" id="PF07920">
    <property type="entry name" value="DUF1684"/>
    <property type="match status" value="1"/>
</dbReference>
<evidence type="ECO:0008006" key="3">
    <source>
        <dbReference type="Google" id="ProtNLM"/>
    </source>
</evidence>
<dbReference type="InterPro" id="IPR012467">
    <property type="entry name" value="DUF1684"/>
</dbReference>
<keyword evidence="2" id="KW-1185">Reference proteome</keyword>
<dbReference type="PANTHER" id="PTHR41913">
    <property type="entry name" value="DUF1684 DOMAIN-CONTAINING PROTEIN"/>
    <property type="match status" value="1"/>
</dbReference>
<evidence type="ECO:0000313" key="2">
    <source>
        <dbReference type="Proteomes" id="UP000199323"/>
    </source>
</evidence>
<dbReference type="OrthoDB" id="5493262at2"/>
<dbReference type="RefSeq" id="WP_093717652.1">
    <property type="nucleotide sequence ID" value="NZ_FONG01000034.1"/>
</dbReference>
<dbReference type="AlphaFoldDB" id="A0A1I2MAU4"/>
<proteinExistence type="predicted"/>
<accession>A0A1I2MAU4</accession>
<name>A0A1I2MAU4_9ACTN</name>
<evidence type="ECO:0000313" key="1">
    <source>
        <dbReference type="EMBL" id="SFF88018.1"/>
    </source>
</evidence>
<dbReference type="PANTHER" id="PTHR41913:SF1">
    <property type="entry name" value="DUF1684 DOMAIN-CONTAINING PROTEIN"/>
    <property type="match status" value="1"/>
</dbReference>
<gene>
    <name evidence="1" type="ORF">SAMN05216251_1347</name>
</gene>
<sequence length="258" mass="27484">MSAEAETVLAWKRWHERRVETVSAPYGPLALIGTYWLDDLDGAGEGGEGGTIPGLPGRWRQRDGAVVHEVDGVATTLEAEGEPLILPDGRKLLAIVREGLLAVRVWDPESPARRAFAGIAAFEPDERWVVPAVFRPFDAEGGVRTVRVPNADGKERGLGLGGELAFTVDGTEHTLSVTVEDSGRLWAVVADATSGAASFRFRFLYAPAPAADGSLTLDLNRTTLPPCAFADAFICPFPPPGNTLPFALEAGERAVLTA</sequence>
<protein>
    <recommendedName>
        <fullName evidence="3">DUF1684 domain-containing protein</fullName>
    </recommendedName>
</protein>
<dbReference type="STRING" id="380248.SAMN05216251_1347"/>
<dbReference type="Proteomes" id="UP000199323">
    <property type="component" value="Unassembled WGS sequence"/>
</dbReference>
<dbReference type="EMBL" id="FONG01000034">
    <property type="protein sequence ID" value="SFF88018.1"/>
    <property type="molecule type" value="Genomic_DNA"/>
</dbReference>